<dbReference type="InterPro" id="IPR000160">
    <property type="entry name" value="GGDEF_dom"/>
</dbReference>
<dbReference type="SUPFAM" id="SSF55781">
    <property type="entry name" value="GAF domain-like"/>
    <property type="match status" value="1"/>
</dbReference>
<evidence type="ECO:0000256" key="1">
    <source>
        <dbReference type="SAM" id="Phobius"/>
    </source>
</evidence>
<keyword evidence="1" id="KW-0812">Transmembrane</keyword>
<feature type="domain" description="GGDEF" evidence="2">
    <location>
        <begin position="469"/>
        <end position="598"/>
    </location>
</feature>
<dbReference type="InterPro" id="IPR050469">
    <property type="entry name" value="Diguanylate_Cyclase"/>
</dbReference>
<dbReference type="NCBIfam" id="TIGR00254">
    <property type="entry name" value="GGDEF"/>
    <property type="match status" value="1"/>
</dbReference>
<dbReference type="InterPro" id="IPR029016">
    <property type="entry name" value="GAF-like_dom_sf"/>
</dbReference>
<dbReference type="InterPro" id="IPR043128">
    <property type="entry name" value="Rev_trsase/Diguanyl_cyclase"/>
</dbReference>
<evidence type="ECO:0000313" key="4">
    <source>
        <dbReference type="Proteomes" id="UP000316968"/>
    </source>
</evidence>
<dbReference type="EMBL" id="CP041217">
    <property type="protein sequence ID" value="QDH20054.1"/>
    <property type="molecule type" value="Genomic_DNA"/>
</dbReference>
<dbReference type="SUPFAM" id="SSF55073">
    <property type="entry name" value="Nucleotide cyclase"/>
    <property type="match status" value="1"/>
</dbReference>
<dbReference type="OrthoDB" id="9759607at2"/>
<dbReference type="CDD" id="cd01949">
    <property type="entry name" value="GGDEF"/>
    <property type="match status" value="1"/>
</dbReference>
<name>A0A4Y6USM3_SACBS</name>
<reference evidence="3 4" key="1">
    <citation type="submission" date="2019-06" db="EMBL/GenBank/DDBJ databases">
        <title>Saccharibacillus brassicae sp. nov., an endophytic bacterium isolated from Chinese cabbage seeds (Brassica pekinensis).</title>
        <authorList>
            <person name="Jiang L."/>
            <person name="Lee J."/>
            <person name="Kim S.W."/>
        </authorList>
    </citation>
    <scope>NUCLEOTIDE SEQUENCE [LARGE SCALE GENOMIC DNA]</scope>
    <source>
        <strain evidence="4">KCTC 43072 / ATSA2</strain>
    </source>
</reference>
<dbReference type="PANTHER" id="PTHR45138">
    <property type="entry name" value="REGULATORY COMPONENTS OF SENSORY TRANSDUCTION SYSTEM"/>
    <property type="match status" value="1"/>
</dbReference>
<feature type="transmembrane region" description="Helical" evidence="1">
    <location>
        <begin position="190"/>
        <end position="211"/>
    </location>
</feature>
<dbReference type="AlphaFoldDB" id="A0A4Y6USM3"/>
<dbReference type="PROSITE" id="PS50887">
    <property type="entry name" value="GGDEF"/>
    <property type="match status" value="1"/>
</dbReference>
<dbReference type="Gene3D" id="3.30.70.270">
    <property type="match status" value="1"/>
</dbReference>
<dbReference type="RefSeq" id="WP_141446440.1">
    <property type="nucleotide sequence ID" value="NZ_CP041217.1"/>
</dbReference>
<dbReference type="Pfam" id="PF00990">
    <property type="entry name" value="GGDEF"/>
    <property type="match status" value="1"/>
</dbReference>
<keyword evidence="4" id="KW-1185">Reference proteome</keyword>
<dbReference type="GO" id="GO:0052621">
    <property type="term" value="F:diguanylate cyclase activity"/>
    <property type="evidence" value="ECO:0007669"/>
    <property type="project" value="TreeGrafter"/>
</dbReference>
<dbReference type="FunFam" id="3.30.70.270:FF:000001">
    <property type="entry name" value="Diguanylate cyclase domain protein"/>
    <property type="match status" value="1"/>
</dbReference>
<dbReference type="InterPro" id="IPR029787">
    <property type="entry name" value="Nucleotide_cyclase"/>
</dbReference>
<feature type="transmembrane region" description="Helical" evidence="1">
    <location>
        <begin position="20"/>
        <end position="40"/>
    </location>
</feature>
<dbReference type="GO" id="GO:0005886">
    <property type="term" value="C:plasma membrane"/>
    <property type="evidence" value="ECO:0007669"/>
    <property type="project" value="TreeGrafter"/>
</dbReference>
<dbReference type="KEGG" id="saca:FFV09_03750"/>
<accession>A0A4Y6USM3</accession>
<evidence type="ECO:0000313" key="3">
    <source>
        <dbReference type="EMBL" id="QDH20054.1"/>
    </source>
</evidence>
<dbReference type="Proteomes" id="UP000316968">
    <property type="component" value="Chromosome"/>
</dbReference>
<evidence type="ECO:0000259" key="2">
    <source>
        <dbReference type="PROSITE" id="PS50887"/>
    </source>
</evidence>
<dbReference type="SMART" id="SM00267">
    <property type="entry name" value="GGDEF"/>
    <property type="match status" value="1"/>
</dbReference>
<dbReference type="GO" id="GO:1902201">
    <property type="term" value="P:negative regulation of bacterial-type flagellum-dependent cell motility"/>
    <property type="evidence" value="ECO:0007669"/>
    <property type="project" value="TreeGrafter"/>
</dbReference>
<gene>
    <name evidence="3" type="ORF">FFV09_03750</name>
</gene>
<sequence length="604" mass="68628">MISPSRERHRNETKLGALLVRFSLAFLAVFALLLGGAYLFQNHFIKSSYLQVRDLALLTENLDLLEKALVEQESGQRGYSMTGEQSFLDAYNRGTADYEQLVQNLRDRAFLTPLFETDIESLLSDIQRWENRHIRALFDQSLLGRSASATQLKIDEAAFLALSAEFDDVLSRIVVQRDLERERLLSRISLTLALAGTAALLALGLYVFFIIKHIRRLIDPLAALDRAISFYEGSRCEPERTDYTSSGELGRLVGAFNRMGEDMRRESEQLEDTYKMINALNQAASLQDVYRETLVHMRALVQCDKVSLIMQNADRRFYFKTVLQGEHLKPKEALLPGEQAQLWELIRGGVSVLHEDWDMRRPRGELADRLYGSGIRSSVQLLLRKDKRIVGVLNLMSAQPFFFTAVKKQRLEKLVPLIVTSIENVRQTGQIQSLAMRDGLTGLWNRRYFEDSLVKLHNETFPKHNPNAHPLSLILLDVDHFKRLNDTRGHQEGDTVLKHIGLLLRAYSRFGDLPVRFGGEEFAVLLPDTPIEEAADVAERLRRLIEFDSPSPDYVVTASFGVAELQARQNAQELIRTADSALYRAKAAGRNRVCIHGEDLNDSA</sequence>
<organism evidence="3 4">
    <name type="scientific">Saccharibacillus brassicae</name>
    <dbReference type="NCBI Taxonomy" id="2583377"/>
    <lineage>
        <taxon>Bacteria</taxon>
        <taxon>Bacillati</taxon>
        <taxon>Bacillota</taxon>
        <taxon>Bacilli</taxon>
        <taxon>Bacillales</taxon>
        <taxon>Paenibacillaceae</taxon>
        <taxon>Saccharibacillus</taxon>
    </lineage>
</organism>
<protein>
    <submittedName>
        <fullName evidence="3">Diguanylate cyclase</fullName>
    </submittedName>
</protein>
<proteinExistence type="predicted"/>
<keyword evidence="1" id="KW-1133">Transmembrane helix</keyword>
<dbReference type="PANTHER" id="PTHR45138:SF9">
    <property type="entry name" value="DIGUANYLATE CYCLASE DGCM-RELATED"/>
    <property type="match status" value="1"/>
</dbReference>
<dbReference type="Gene3D" id="3.30.450.40">
    <property type="match status" value="1"/>
</dbReference>
<keyword evidence="1" id="KW-0472">Membrane</keyword>
<dbReference type="GO" id="GO:0043709">
    <property type="term" value="P:cell adhesion involved in single-species biofilm formation"/>
    <property type="evidence" value="ECO:0007669"/>
    <property type="project" value="TreeGrafter"/>
</dbReference>
<dbReference type="Pfam" id="PF05227">
    <property type="entry name" value="CHASE3"/>
    <property type="match status" value="1"/>
</dbReference>
<dbReference type="InterPro" id="IPR007891">
    <property type="entry name" value="CHASE3"/>
</dbReference>
<dbReference type="Gene3D" id="6.10.340.10">
    <property type="match status" value="1"/>
</dbReference>